<proteinExistence type="predicted"/>
<evidence type="ECO:0000313" key="1">
    <source>
        <dbReference type="EMBL" id="CAK5011413.1"/>
    </source>
</evidence>
<comment type="caution">
    <text evidence="1">The sequence shown here is derived from an EMBL/GenBank/DDBJ whole genome shotgun (WGS) entry which is preliminary data.</text>
</comment>
<dbReference type="Proteomes" id="UP001497535">
    <property type="component" value="Unassembled WGS sequence"/>
</dbReference>
<keyword evidence="2" id="KW-1185">Reference proteome</keyword>
<protein>
    <submittedName>
        <fullName evidence="1">Uncharacterized protein</fullName>
    </submittedName>
</protein>
<accession>A0ACB0XPK1</accession>
<reference evidence="1" key="1">
    <citation type="submission" date="2023-11" db="EMBL/GenBank/DDBJ databases">
        <authorList>
            <person name="Poullet M."/>
        </authorList>
    </citation>
    <scope>NUCLEOTIDE SEQUENCE</scope>
    <source>
        <strain evidence="1">E1834</strain>
    </source>
</reference>
<evidence type="ECO:0000313" key="2">
    <source>
        <dbReference type="Proteomes" id="UP001497535"/>
    </source>
</evidence>
<dbReference type="EMBL" id="CAVMJV010000001">
    <property type="protein sequence ID" value="CAK5011413.1"/>
    <property type="molecule type" value="Genomic_DNA"/>
</dbReference>
<organism evidence="1 2">
    <name type="scientific">Meloidogyne enterolobii</name>
    <name type="common">Root-knot nematode worm</name>
    <name type="synonym">Meloidogyne mayaguensis</name>
    <dbReference type="NCBI Taxonomy" id="390850"/>
    <lineage>
        <taxon>Eukaryota</taxon>
        <taxon>Metazoa</taxon>
        <taxon>Ecdysozoa</taxon>
        <taxon>Nematoda</taxon>
        <taxon>Chromadorea</taxon>
        <taxon>Rhabditida</taxon>
        <taxon>Tylenchina</taxon>
        <taxon>Tylenchomorpha</taxon>
        <taxon>Tylenchoidea</taxon>
        <taxon>Meloidogynidae</taxon>
        <taxon>Meloidogyninae</taxon>
        <taxon>Meloidogyne</taxon>
    </lineage>
</organism>
<name>A0ACB0XPK1_MELEN</name>
<gene>
    <name evidence="1" type="ORF">MENTE1834_LOCUS1899</name>
</gene>
<sequence length="264" mass="29982">MFIIPPPSTNNCVTTAQIMVAAAAAAATFGTFPSQSSFADLFGNLNNNLNLQQNILGSEDDGDNLNINNEQQTFQQQLNNVLNAVSTKHVFNKFGLDFTKENDGEQQQYLNLTPTIFNLPSFYSSNNDLNNFKNDQEFNSSFSSSTPHQHILTEPELIKNKEKSEPSIIKTTTNNFKKQKRSQSVNTTINYLNKEEKINKTINENNKERILIKQRGKIKESSINVSLNLNGIIYRGILFACFNKNNLELNEKDDWEFLIKDENN</sequence>